<protein>
    <submittedName>
        <fullName evidence="2">Plasmid replication initiation protein RepA</fullName>
    </submittedName>
</protein>
<proteinExistence type="predicted"/>
<evidence type="ECO:0000259" key="1">
    <source>
        <dbReference type="Pfam" id="PF06970"/>
    </source>
</evidence>
<dbReference type="InterPro" id="IPR010724">
    <property type="entry name" value="RepA_N"/>
</dbReference>
<dbReference type="EMBL" id="LT906454">
    <property type="protein sequence ID" value="SNV34127.1"/>
    <property type="molecule type" value="Genomic_DNA"/>
</dbReference>
<sequence>MIDYENDYYLVPKVFYTSPDYLGLPFKAKLTYAILRDEQRKAAEKGQFDENGDVFLAFSNRELGTKLQMSKPTFVGIRDILEEYGLLETEIMVSQVTGCLPTRIYVKEI</sequence>
<organism evidence="2 3">
    <name type="scientific">Streptococcus acidominimus</name>
    <dbReference type="NCBI Taxonomy" id="1326"/>
    <lineage>
        <taxon>Bacteria</taxon>
        <taxon>Bacillati</taxon>
        <taxon>Bacillota</taxon>
        <taxon>Bacilli</taxon>
        <taxon>Lactobacillales</taxon>
        <taxon>Streptococcaceae</taxon>
        <taxon>Streptococcus</taxon>
    </lineage>
</organism>
<feature type="domain" description="Replication initiator A N-terminal" evidence="1">
    <location>
        <begin position="6"/>
        <end position="78"/>
    </location>
</feature>
<dbReference type="AlphaFoldDB" id="A0A239WI31"/>
<dbReference type="Pfam" id="PF06970">
    <property type="entry name" value="RepA_N"/>
    <property type="match status" value="1"/>
</dbReference>
<reference evidence="2 3" key="1">
    <citation type="submission" date="2017-06" db="EMBL/GenBank/DDBJ databases">
        <authorList>
            <consortium name="Pathogen Informatics"/>
        </authorList>
    </citation>
    <scope>NUCLEOTIDE SEQUENCE [LARGE SCALE GENOMIC DNA]</scope>
    <source>
        <strain evidence="2 3">NCTC11291</strain>
    </source>
</reference>
<dbReference type="GeneID" id="301156281"/>
<evidence type="ECO:0000313" key="3">
    <source>
        <dbReference type="Proteomes" id="UP000215144"/>
    </source>
</evidence>
<dbReference type="KEGG" id="saco:SAME_00319"/>
<dbReference type="RefSeq" id="WP_029690773.1">
    <property type="nucleotide sequence ID" value="NZ_LT906454.1"/>
</dbReference>
<gene>
    <name evidence="2" type="ORF">SAMEA4504048_00319</name>
</gene>
<evidence type="ECO:0000313" key="2">
    <source>
        <dbReference type="EMBL" id="SNV34127.1"/>
    </source>
</evidence>
<name>A0A239WI31_STRAI</name>
<accession>A0A239WI31</accession>
<dbReference type="OrthoDB" id="1695311at2"/>
<dbReference type="Proteomes" id="UP000215144">
    <property type="component" value="Chromosome 1"/>
</dbReference>